<comment type="caution">
    <text evidence="1">The sequence shown here is derived from an EMBL/GenBank/DDBJ whole genome shotgun (WGS) entry which is preliminary data.</text>
</comment>
<dbReference type="Proteomes" id="UP000265520">
    <property type="component" value="Unassembled WGS sequence"/>
</dbReference>
<feature type="non-terminal residue" evidence="1">
    <location>
        <position position="67"/>
    </location>
</feature>
<sequence length="67" mass="7942">MLMEEDQKIADYFSKLMTVVNQMKTCGEEFTDQQINEKVMRTLTSKFDFIVVAIQESKDVRTMRIEE</sequence>
<dbReference type="Pfam" id="PF14223">
    <property type="entry name" value="Retrotran_gag_2"/>
    <property type="match status" value="1"/>
</dbReference>
<dbReference type="EMBL" id="LXQA010288110">
    <property type="protein sequence ID" value="MCI41122.1"/>
    <property type="molecule type" value="Genomic_DNA"/>
</dbReference>
<proteinExistence type="predicted"/>
<organism evidence="1 2">
    <name type="scientific">Trifolium medium</name>
    <dbReference type="NCBI Taxonomy" id="97028"/>
    <lineage>
        <taxon>Eukaryota</taxon>
        <taxon>Viridiplantae</taxon>
        <taxon>Streptophyta</taxon>
        <taxon>Embryophyta</taxon>
        <taxon>Tracheophyta</taxon>
        <taxon>Spermatophyta</taxon>
        <taxon>Magnoliopsida</taxon>
        <taxon>eudicotyledons</taxon>
        <taxon>Gunneridae</taxon>
        <taxon>Pentapetalae</taxon>
        <taxon>rosids</taxon>
        <taxon>fabids</taxon>
        <taxon>Fabales</taxon>
        <taxon>Fabaceae</taxon>
        <taxon>Papilionoideae</taxon>
        <taxon>50 kb inversion clade</taxon>
        <taxon>NPAAA clade</taxon>
        <taxon>Hologalegina</taxon>
        <taxon>IRL clade</taxon>
        <taxon>Trifolieae</taxon>
        <taxon>Trifolium</taxon>
    </lineage>
</organism>
<name>A0A392RY96_9FABA</name>
<dbReference type="PANTHER" id="PTHR35317:SF35">
    <property type="entry name" value="DUF4219 DOMAIN-CONTAINING PROTEIN"/>
    <property type="match status" value="1"/>
</dbReference>
<keyword evidence="2" id="KW-1185">Reference proteome</keyword>
<reference evidence="1 2" key="1">
    <citation type="journal article" date="2018" name="Front. Plant Sci.">
        <title>Red Clover (Trifolium pratense) and Zigzag Clover (T. medium) - A Picture of Genomic Similarities and Differences.</title>
        <authorList>
            <person name="Dluhosova J."/>
            <person name="Istvanek J."/>
            <person name="Nedelnik J."/>
            <person name="Repkova J."/>
        </authorList>
    </citation>
    <scope>NUCLEOTIDE SEQUENCE [LARGE SCALE GENOMIC DNA]</scope>
    <source>
        <strain evidence="2">cv. 10/8</strain>
        <tissue evidence="1">Leaf</tissue>
    </source>
</reference>
<evidence type="ECO:0000313" key="1">
    <source>
        <dbReference type="EMBL" id="MCI41122.1"/>
    </source>
</evidence>
<protein>
    <submittedName>
        <fullName evidence="1">F-box protein</fullName>
    </submittedName>
</protein>
<dbReference type="AlphaFoldDB" id="A0A392RY96"/>
<accession>A0A392RY96</accession>
<dbReference type="PANTHER" id="PTHR35317">
    <property type="entry name" value="OS04G0629600 PROTEIN"/>
    <property type="match status" value="1"/>
</dbReference>
<evidence type="ECO:0000313" key="2">
    <source>
        <dbReference type="Proteomes" id="UP000265520"/>
    </source>
</evidence>